<keyword evidence="8" id="KW-1185">Reference proteome</keyword>
<dbReference type="InterPro" id="IPR006005">
    <property type="entry name" value="Glut_synth_ssu1"/>
</dbReference>
<protein>
    <submittedName>
        <fullName evidence="7">Glutamate synthase [NADPH] small chain</fullName>
        <ecNumber evidence="7">1.4.1.13</ecNumber>
    </submittedName>
</protein>
<dbReference type="GO" id="GO:0016639">
    <property type="term" value="F:oxidoreductase activity, acting on the CH-NH2 group of donors, NAD or NADP as acceptor"/>
    <property type="evidence" value="ECO:0007669"/>
    <property type="project" value="InterPro"/>
</dbReference>
<gene>
    <name evidence="7" type="primary">gltB_2</name>
    <name evidence="7" type="ORF">Pla175_00830</name>
</gene>
<dbReference type="InterPro" id="IPR051394">
    <property type="entry name" value="Glutamate_Synthase"/>
</dbReference>
<keyword evidence="3" id="KW-0314">Glutamate biosynthesis</keyword>
<evidence type="ECO:0000313" key="7">
    <source>
        <dbReference type="EMBL" id="QDU86733.1"/>
    </source>
</evidence>
<dbReference type="EMBL" id="CP036291">
    <property type="protein sequence ID" value="QDU86733.1"/>
    <property type="molecule type" value="Genomic_DNA"/>
</dbReference>
<evidence type="ECO:0000256" key="2">
    <source>
        <dbReference type="ARBA" id="ARBA00023002"/>
    </source>
</evidence>
<evidence type="ECO:0000256" key="1">
    <source>
        <dbReference type="ARBA" id="ARBA00022605"/>
    </source>
</evidence>
<dbReference type="PRINTS" id="PR00368">
    <property type="entry name" value="FADPNR"/>
</dbReference>
<feature type="domain" description="Dihydroprymidine dehydrogenase" evidence="6">
    <location>
        <begin position="24"/>
        <end position="133"/>
    </location>
</feature>
<evidence type="ECO:0000259" key="6">
    <source>
        <dbReference type="Pfam" id="PF14691"/>
    </source>
</evidence>
<evidence type="ECO:0000256" key="4">
    <source>
        <dbReference type="ARBA" id="ARBA00029440"/>
    </source>
</evidence>
<dbReference type="InterPro" id="IPR009051">
    <property type="entry name" value="Helical_ferredxn"/>
</dbReference>
<dbReference type="GO" id="GO:0006537">
    <property type="term" value="P:glutamate biosynthetic process"/>
    <property type="evidence" value="ECO:0007669"/>
    <property type="project" value="UniProtKB-KW"/>
</dbReference>
<dbReference type="InterPro" id="IPR036188">
    <property type="entry name" value="FAD/NAD-bd_sf"/>
</dbReference>
<dbReference type="InterPro" id="IPR023753">
    <property type="entry name" value="FAD/NAD-binding_dom"/>
</dbReference>
<dbReference type="Proteomes" id="UP000317429">
    <property type="component" value="Chromosome"/>
</dbReference>
<dbReference type="InterPro" id="IPR028261">
    <property type="entry name" value="DPD_II"/>
</dbReference>
<dbReference type="PRINTS" id="PR00469">
    <property type="entry name" value="PNDRDTASEII"/>
</dbReference>
<dbReference type="PANTHER" id="PTHR43100">
    <property type="entry name" value="GLUTAMATE SYNTHASE [NADPH] SMALL CHAIN"/>
    <property type="match status" value="1"/>
</dbReference>
<organism evidence="7 8">
    <name type="scientific">Pirellulimonas nuda</name>
    <dbReference type="NCBI Taxonomy" id="2528009"/>
    <lineage>
        <taxon>Bacteria</taxon>
        <taxon>Pseudomonadati</taxon>
        <taxon>Planctomycetota</taxon>
        <taxon>Planctomycetia</taxon>
        <taxon>Pirellulales</taxon>
        <taxon>Lacipirellulaceae</taxon>
        <taxon>Pirellulimonas</taxon>
    </lineage>
</organism>
<dbReference type="KEGG" id="pnd:Pla175_00830"/>
<evidence type="ECO:0000313" key="8">
    <source>
        <dbReference type="Proteomes" id="UP000317429"/>
    </source>
</evidence>
<dbReference type="Pfam" id="PF14691">
    <property type="entry name" value="Fer4_20"/>
    <property type="match status" value="1"/>
</dbReference>
<dbReference type="OrthoDB" id="9803192at2"/>
<dbReference type="SUPFAM" id="SSF46548">
    <property type="entry name" value="alpha-helical ferredoxin"/>
    <property type="match status" value="1"/>
</dbReference>
<sequence>MGKPTGFKEFDRQAVPYRSPVERANDYLEIYTPAPDEQLKTQGARCMDCGVPFCQSNSGCPVDNLIPEWNDLVYQGRWKDALDRLHKTNNFPEFTGRACPAPCEGACVLGITNPPVTIKNIENAIIDKGFEEGWVVPQPPEVRTDRRVAIVGSGPAGLAAAAQLNRAGHRVTVYERADRIGGLCMYGIPNMKLDKHVVERRVNLLRGEGVTFVTGVHVGKQEDFPAGHMTQIMQERGLKMKFVDPQHLVDEYDAVLLATGATKSFDPTARCTGRDLGGIHLAMDFLTRNTKSLLDSGLEDGHALSAKGLNVIVIGGGDTGADCIGTSLRHGAKSIVNFEVMAKPPAERAANNPWPEWPRVFRVDYSHAEVEAKTGHDPRSYEVLTKEFVGKDGRVTGVKTVRLDWTRPTPGGAPFTELEGSETVWPADLVLLATGFVGPELEVGEMLGLETAEPRRGWTTFKAEHGHFATNVEGVFAAGDCRRGQSLVVWAINEGRGAAAAIDHYLMGYTELAAPGLNLPQQVV</sequence>
<evidence type="ECO:0000256" key="3">
    <source>
        <dbReference type="ARBA" id="ARBA00023164"/>
    </source>
</evidence>
<dbReference type="RefSeq" id="WP_145280227.1">
    <property type="nucleotide sequence ID" value="NZ_CP036291.1"/>
</dbReference>
<name>A0A518D5I3_9BACT</name>
<reference evidence="7 8" key="1">
    <citation type="submission" date="2019-02" db="EMBL/GenBank/DDBJ databases">
        <title>Deep-cultivation of Planctomycetes and their phenomic and genomic characterization uncovers novel biology.</title>
        <authorList>
            <person name="Wiegand S."/>
            <person name="Jogler M."/>
            <person name="Boedeker C."/>
            <person name="Pinto D."/>
            <person name="Vollmers J."/>
            <person name="Rivas-Marin E."/>
            <person name="Kohn T."/>
            <person name="Peeters S.H."/>
            <person name="Heuer A."/>
            <person name="Rast P."/>
            <person name="Oberbeckmann S."/>
            <person name="Bunk B."/>
            <person name="Jeske O."/>
            <person name="Meyerdierks A."/>
            <person name="Storesund J.E."/>
            <person name="Kallscheuer N."/>
            <person name="Luecker S."/>
            <person name="Lage O.M."/>
            <person name="Pohl T."/>
            <person name="Merkel B.J."/>
            <person name="Hornburger P."/>
            <person name="Mueller R.-W."/>
            <person name="Bruemmer F."/>
            <person name="Labrenz M."/>
            <person name="Spormann A.M."/>
            <person name="Op den Camp H."/>
            <person name="Overmann J."/>
            <person name="Amann R."/>
            <person name="Jetten M.S.M."/>
            <person name="Mascher T."/>
            <person name="Medema M.H."/>
            <person name="Devos D.P."/>
            <person name="Kaster A.-K."/>
            <person name="Ovreas L."/>
            <person name="Rohde M."/>
            <person name="Galperin M.Y."/>
            <person name="Jogler C."/>
        </authorList>
    </citation>
    <scope>NUCLEOTIDE SEQUENCE [LARGE SCALE GENOMIC DNA]</scope>
    <source>
        <strain evidence="7 8">Pla175</strain>
    </source>
</reference>
<dbReference type="FunFam" id="3.50.50.60:FF:000022">
    <property type="entry name" value="Glutamate synthase [NADH], amyloplastic"/>
    <property type="match status" value="1"/>
</dbReference>
<accession>A0A518D5I3</accession>
<dbReference type="Gene3D" id="3.50.50.60">
    <property type="entry name" value="FAD/NAD(P)-binding domain"/>
    <property type="match status" value="2"/>
</dbReference>
<dbReference type="GO" id="GO:0004355">
    <property type="term" value="F:glutamate synthase (NADPH) activity"/>
    <property type="evidence" value="ECO:0007669"/>
    <property type="project" value="UniProtKB-EC"/>
</dbReference>
<dbReference type="Gene3D" id="1.10.1060.10">
    <property type="entry name" value="Alpha-helical ferredoxin"/>
    <property type="match status" value="1"/>
</dbReference>
<keyword evidence="2 7" id="KW-0560">Oxidoreductase</keyword>
<dbReference type="EC" id="1.4.1.13" evidence="7"/>
<dbReference type="AlphaFoldDB" id="A0A518D5I3"/>
<feature type="domain" description="FAD/NAD(P)-binding" evidence="5">
    <location>
        <begin position="147"/>
        <end position="495"/>
    </location>
</feature>
<dbReference type="SUPFAM" id="SSF51905">
    <property type="entry name" value="FAD/NAD(P)-binding domain"/>
    <property type="match status" value="1"/>
</dbReference>
<dbReference type="NCBIfam" id="TIGR01317">
    <property type="entry name" value="GOGAT_sm_gam"/>
    <property type="match status" value="1"/>
</dbReference>
<keyword evidence="1" id="KW-0028">Amino-acid biosynthesis</keyword>
<dbReference type="Pfam" id="PF07992">
    <property type="entry name" value="Pyr_redox_2"/>
    <property type="match status" value="1"/>
</dbReference>
<comment type="pathway">
    <text evidence="4">Amino-acid biosynthesis.</text>
</comment>
<dbReference type="PANTHER" id="PTHR43100:SF1">
    <property type="entry name" value="GLUTAMATE SYNTHASE [NADPH] SMALL CHAIN"/>
    <property type="match status" value="1"/>
</dbReference>
<dbReference type="GO" id="GO:0051536">
    <property type="term" value="F:iron-sulfur cluster binding"/>
    <property type="evidence" value="ECO:0007669"/>
    <property type="project" value="InterPro"/>
</dbReference>
<proteinExistence type="predicted"/>
<evidence type="ECO:0000259" key="5">
    <source>
        <dbReference type="Pfam" id="PF07992"/>
    </source>
</evidence>